<evidence type="ECO:0000256" key="1">
    <source>
        <dbReference type="ARBA" id="ARBA00004533"/>
    </source>
</evidence>
<dbReference type="PANTHER" id="PTHR30151">
    <property type="entry name" value="ALKANE SULFONATE ABC TRANSPORTER-RELATED, MEMBRANE SUBUNIT"/>
    <property type="match status" value="1"/>
</dbReference>
<comment type="similarity">
    <text evidence="10">Belongs to the binding-protein-dependent transport system permease family.</text>
</comment>
<dbReference type="FunFam" id="1.10.3720.10:FF:000003">
    <property type="entry name" value="Aliphatic sulfonate ABC transporter permease"/>
    <property type="match status" value="1"/>
</dbReference>
<evidence type="ECO:0000256" key="8">
    <source>
        <dbReference type="ARBA" id="ARBA00023065"/>
    </source>
</evidence>
<dbReference type="OrthoDB" id="8138334at2"/>
<evidence type="ECO:0000256" key="6">
    <source>
        <dbReference type="ARBA" id="ARBA00022692"/>
    </source>
</evidence>
<feature type="region of interest" description="Disordered" evidence="11">
    <location>
        <begin position="1"/>
        <end position="38"/>
    </location>
</feature>
<feature type="transmembrane region" description="Helical" evidence="10">
    <location>
        <begin position="183"/>
        <end position="207"/>
    </location>
</feature>
<dbReference type="GO" id="GO:0005886">
    <property type="term" value="C:plasma membrane"/>
    <property type="evidence" value="ECO:0007669"/>
    <property type="project" value="UniProtKB-SubCell"/>
</dbReference>
<dbReference type="HOGENOM" id="CLU_046113_1_1_6"/>
<keyword evidence="8" id="KW-0406">Ion transport</keyword>
<dbReference type="GO" id="GO:0042918">
    <property type="term" value="P:alkanesulfonate transmembrane transport"/>
    <property type="evidence" value="ECO:0007669"/>
    <property type="project" value="UniProtKB-ARBA"/>
</dbReference>
<dbReference type="EMBL" id="CP000453">
    <property type="protein sequence ID" value="ABI57050.1"/>
    <property type="molecule type" value="Genomic_DNA"/>
</dbReference>
<feature type="transmembrane region" description="Helical" evidence="10">
    <location>
        <begin position="276"/>
        <end position="302"/>
    </location>
</feature>
<dbReference type="Gene3D" id="1.10.3720.10">
    <property type="entry name" value="MetI-like"/>
    <property type="match status" value="1"/>
</dbReference>
<dbReference type="GO" id="GO:0015112">
    <property type="term" value="F:nitrate transmembrane transporter activity"/>
    <property type="evidence" value="ECO:0007669"/>
    <property type="project" value="InterPro"/>
</dbReference>
<dbReference type="KEGG" id="aeh:Mlg_1704"/>
<keyword evidence="6 10" id="KW-0812">Transmembrane</keyword>
<keyword evidence="3 10" id="KW-0813">Transport</keyword>
<name>Q0A7Y7_ALKEH</name>
<evidence type="ECO:0000256" key="7">
    <source>
        <dbReference type="ARBA" id="ARBA00022989"/>
    </source>
</evidence>
<feature type="transmembrane region" description="Helical" evidence="10">
    <location>
        <begin position="248"/>
        <end position="270"/>
    </location>
</feature>
<keyword evidence="9 10" id="KW-0472">Membrane</keyword>
<dbReference type="InterPro" id="IPR035906">
    <property type="entry name" value="MetI-like_sf"/>
</dbReference>
<organism evidence="13 14">
    <name type="scientific">Alkalilimnicola ehrlichii (strain ATCC BAA-1101 / DSM 17681 / MLHE-1)</name>
    <dbReference type="NCBI Taxonomy" id="187272"/>
    <lineage>
        <taxon>Bacteria</taxon>
        <taxon>Pseudomonadati</taxon>
        <taxon>Pseudomonadota</taxon>
        <taxon>Gammaproteobacteria</taxon>
        <taxon>Chromatiales</taxon>
        <taxon>Ectothiorhodospiraceae</taxon>
        <taxon>Alkalilimnicola</taxon>
    </lineage>
</organism>
<dbReference type="Pfam" id="PF00528">
    <property type="entry name" value="BPD_transp_1"/>
    <property type="match status" value="1"/>
</dbReference>
<reference evidence="14" key="1">
    <citation type="submission" date="2006-08" db="EMBL/GenBank/DDBJ databases">
        <title>Complete sequence of Alkalilimnicola ehrilichei MLHE-1.</title>
        <authorList>
            <person name="Copeland A."/>
            <person name="Lucas S."/>
            <person name="Lapidus A."/>
            <person name="Barry K."/>
            <person name="Detter J.C."/>
            <person name="Glavina del Rio T."/>
            <person name="Hammon N."/>
            <person name="Israni S."/>
            <person name="Dalin E."/>
            <person name="Tice H."/>
            <person name="Pitluck S."/>
            <person name="Sims D."/>
            <person name="Brettin T."/>
            <person name="Bruce D."/>
            <person name="Han C."/>
            <person name="Tapia R."/>
            <person name="Gilna P."/>
            <person name="Schmutz J."/>
            <person name="Larimer F."/>
            <person name="Land M."/>
            <person name="Hauser L."/>
            <person name="Kyrpides N."/>
            <person name="Mikhailova N."/>
            <person name="Oremland R.S."/>
            <person name="Hoeft S.E."/>
            <person name="Switzer-Blum J."/>
            <person name="Kulp T."/>
            <person name="King G."/>
            <person name="Tabita R."/>
            <person name="Witte B."/>
            <person name="Santini J.M."/>
            <person name="Basu P."/>
            <person name="Hollibaugh J.T."/>
            <person name="Xie G."/>
            <person name="Stolz J.F."/>
            <person name="Richardson P."/>
        </authorList>
    </citation>
    <scope>NUCLEOTIDE SEQUENCE [LARGE SCALE GENOMIC DNA]</scope>
    <source>
        <strain evidence="14">ATCC BAA-1101 / DSM 17681 / MLHE-1</strain>
    </source>
</reference>
<evidence type="ECO:0000256" key="10">
    <source>
        <dbReference type="RuleBase" id="RU363032"/>
    </source>
</evidence>
<keyword evidence="7 10" id="KW-1133">Transmembrane helix</keyword>
<dbReference type="Proteomes" id="UP000001962">
    <property type="component" value="Chromosome"/>
</dbReference>
<evidence type="ECO:0000313" key="13">
    <source>
        <dbReference type="EMBL" id="ABI57050.1"/>
    </source>
</evidence>
<evidence type="ECO:0000256" key="3">
    <source>
        <dbReference type="ARBA" id="ARBA00022448"/>
    </source>
</evidence>
<proteinExistence type="inferred from homology"/>
<dbReference type="CDD" id="cd06261">
    <property type="entry name" value="TM_PBP2"/>
    <property type="match status" value="1"/>
</dbReference>
<evidence type="ECO:0000259" key="12">
    <source>
        <dbReference type="PROSITE" id="PS50928"/>
    </source>
</evidence>
<dbReference type="SUPFAM" id="SSF161098">
    <property type="entry name" value="MetI-like"/>
    <property type="match status" value="1"/>
</dbReference>
<feature type="transmembrane region" description="Helical" evidence="10">
    <location>
        <begin position="57"/>
        <end position="77"/>
    </location>
</feature>
<keyword evidence="14" id="KW-1185">Reference proteome</keyword>
<feature type="compositionally biased region" description="Polar residues" evidence="11">
    <location>
        <begin position="1"/>
        <end position="12"/>
    </location>
</feature>
<dbReference type="PANTHER" id="PTHR30151:SF7">
    <property type="entry name" value="NITRATE IMPORT PERMEASE PROTEIN NRTB"/>
    <property type="match status" value="1"/>
</dbReference>
<feature type="transmembrane region" description="Helical" evidence="10">
    <location>
        <begin position="126"/>
        <end position="145"/>
    </location>
</feature>
<dbReference type="AlphaFoldDB" id="Q0A7Y7"/>
<dbReference type="InterPro" id="IPR000515">
    <property type="entry name" value="MetI-like"/>
</dbReference>
<evidence type="ECO:0000256" key="11">
    <source>
        <dbReference type="SAM" id="MobiDB-lite"/>
    </source>
</evidence>
<feature type="domain" description="ABC transmembrane type-1" evidence="12">
    <location>
        <begin position="119"/>
        <end position="299"/>
    </location>
</feature>
<evidence type="ECO:0000256" key="2">
    <source>
        <dbReference type="ARBA" id="ARBA00004651"/>
    </source>
</evidence>
<accession>Q0A7Y7</accession>
<dbReference type="InterPro" id="IPR005889">
    <property type="entry name" value="NtrB"/>
</dbReference>
<keyword evidence="5" id="KW-0997">Cell inner membrane</keyword>
<dbReference type="NCBIfam" id="TIGR01183">
    <property type="entry name" value="ntrB"/>
    <property type="match status" value="1"/>
</dbReference>
<evidence type="ECO:0000256" key="9">
    <source>
        <dbReference type="ARBA" id="ARBA00023136"/>
    </source>
</evidence>
<evidence type="ECO:0000256" key="5">
    <source>
        <dbReference type="ARBA" id="ARBA00022519"/>
    </source>
</evidence>
<comment type="subcellular location">
    <subcellularLocation>
        <location evidence="1">Cell inner membrane</location>
    </subcellularLocation>
    <subcellularLocation>
        <location evidence="2 10">Cell membrane</location>
        <topology evidence="2 10">Multi-pass membrane protein</topology>
    </subcellularLocation>
</comment>
<gene>
    <name evidence="13" type="ordered locus">Mlg_1704</name>
</gene>
<evidence type="ECO:0000256" key="4">
    <source>
        <dbReference type="ARBA" id="ARBA00022475"/>
    </source>
</evidence>
<dbReference type="PROSITE" id="PS50928">
    <property type="entry name" value="ABC_TM1"/>
    <property type="match status" value="1"/>
</dbReference>
<evidence type="ECO:0000313" key="14">
    <source>
        <dbReference type="Proteomes" id="UP000001962"/>
    </source>
</evidence>
<protein>
    <submittedName>
        <fullName evidence="13">Nitrate ABC transporter, inner membrane subunit</fullName>
    </submittedName>
</protein>
<feature type="transmembrane region" description="Helical" evidence="10">
    <location>
        <begin position="157"/>
        <end position="177"/>
    </location>
</feature>
<dbReference type="GO" id="GO:0006811">
    <property type="term" value="P:monoatomic ion transport"/>
    <property type="evidence" value="ECO:0007669"/>
    <property type="project" value="UniProtKB-KW"/>
</dbReference>
<sequence>MVANTYDISASTADRRSEEATTRPLARSAAADTRRPTADVAPVECRRWEQMVASLQTVTRLVTLPTLTFLIVLAVWATTQSTVAPDLPTVGETWQRAVTLFSDPFYDYGPNDMGIGWQVTYSLGRVLGGFFLALLVGIPVGLMMGTSEVCRRAWGPLIQILRPVSPLAWLPIGLLLFRAVDPSAIFVIFITSIWPIILNTSAGVQAIPRDYMNVSRVLQLNRLEITRKILLPAALPHMLTGMRLSLGIAWMVIVAAEMLTGGIGIGFFVWDEWNNLNVASILVAILVIGLVGIALDTVMNLVQRRLDYTQR</sequence>
<keyword evidence="4" id="KW-1003">Cell membrane</keyword>
<dbReference type="eggNOG" id="COG0600">
    <property type="taxonomic scope" value="Bacteria"/>
</dbReference>